<dbReference type="AlphaFoldDB" id="A0AAN7M411"/>
<keyword evidence="3" id="KW-1185">Reference proteome</keyword>
<name>A0AAN7M411_TRANT</name>
<feature type="region of interest" description="Disordered" evidence="1">
    <location>
        <begin position="1"/>
        <end position="36"/>
    </location>
</feature>
<protein>
    <submittedName>
        <fullName evidence="2">Uncharacterized protein</fullName>
    </submittedName>
</protein>
<evidence type="ECO:0000256" key="1">
    <source>
        <dbReference type="SAM" id="MobiDB-lite"/>
    </source>
</evidence>
<feature type="compositionally biased region" description="Low complexity" evidence="1">
    <location>
        <begin position="181"/>
        <end position="192"/>
    </location>
</feature>
<proteinExistence type="predicted"/>
<gene>
    <name evidence="2" type="ORF">SAY86_030590</name>
</gene>
<feature type="region of interest" description="Disordered" evidence="1">
    <location>
        <begin position="151"/>
        <end position="200"/>
    </location>
</feature>
<evidence type="ECO:0000313" key="2">
    <source>
        <dbReference type="EMBL" id="KAK4798264.1"/>
    </source>
</evidence>
<dbReference type="Proteomes" id="UP001346149">
    <property type="component" value="Unassembled WGS sequence"/>
</dbReference>
<feature type="compositionally biased region" description="Low complexity" evidence="1">
    <location>
        <begin position="9"/>
        <end position="34"/>
    </location>
</feature>
<organism evidence="2 3">
    <name type="scientific">Trapa natans</name>
    <name type="common">Water chestnut</name>
    <dbReference type="NCBI Taxonomy" id="22666"/>
    <lineage>
        <taxon>Eukaryota</taxon>
        <taxon>Viridiplantae</taxon>
        <taxon>Streptophyta</taxon>
        <taxon>Embryophyta</taxon>
        <taxon>Tracheophyta</taxon>
        <taxon>Spermatophyta</taxon>
        <taxon>Magnoliopsida</taxon>
        <taxon>eudicotyledons</taxon>
        <taxon>Gunneridae</taxon>
        <taxon>Pentapetalae</taxon>
        <taxon>rosids</taxon>
        <taxon>malvids</taxon>
        <taxon>Myrtales</taxon>
        <taxon>Lythraceae</taxon>
        <taxon>Trapa</taxon>
    </lineage>
</organism>
<dbReference type="PANTHER" id="PTHR33738">
    <property type="entry name" value="EMB|CAB82975.1"/>
    <property type="match status" value="1"/>
</dbReference>
<evidence type="ECO:0000313" key="3">
    <source>
        <dbReference type="Proteomes" id="UP001346149"/>
    </source>
</evidence>
<comment type="caution">
    <text evidence="2">The sequence shown here is derived from an EMBL/GenBank/DDBJ whole genome shotgun (WGS) entry which is preliminary data.</text>
</comment>
<dbReference type="EMBL" id="JAXQNO010000005">
    <property type="protein sequence ID" value="KAK4798264.1"/>
    <property type="molecule type" value="Genomic_DNA"/>
</dbReference>
<feature type="compositionally biased region" description="Polar residues" evidence="1">
    <location>
        <begin position="151"/>
        <end position="165"/>
    </location>
</feature>
<reference evidence="2 3" key="1">
    <citation type="journal article" date="2023" name="Hortic Res">
        <title>Pangenome of water caltrop reveals structural variations and asymmetric subgenome divergence after allopolyploidization.</title>
        <authorList>
            <person name="Zhang X."/>
            <person name="Chen Y."/>
            <person name="Wang L."/>
            <person name="Yuan Y."/>
            <person name="Fang M."/>
            <person name="Shi L."/>
            <person name="Lu R."/>
            <person name="Comes H.P."/>
            <person name="Ma Y."/>
            <person name="Chen Y."/>
            <person name="Huang G."/>
            <person name="Zhou Y."/>
            <person name="Zheng Z."/>
            <person name="Qiu Y."/>
        </authorList>
    </citation>
    <scope>NUCLEOTIDE SEQUENCE [LARGE SCALE GENOMIC DNA]</scope>
    <source>
        <strain evidence="2">F231</strain>
    </source>
</reference>
<accession>A0AAN7M411</accession>
<sequence length="200" mass="22029">MENNKKNGSSWSSSSFSSSSSSSSSSSRSSPSDSLGYLFGSPKEQYYYSSSSSSPASSYSTGSSFGSIFPPPSSQVMGMRRDSSQCGIFMGSTRNQDCGNHYGIWDNYGGDGESFGQVFSMESKARGTKNYQHEISEPSYLSSSIYYGGQENYSPRTPTSNQPQHMFQFKKYERDDDEDSNGSNSESASRGNWWKGSLYY</sequence>
<dbReference type="PANTHER" id="PTHR33738:SF21">
    <property type="entry name" value="TPRXL"/>
    <property type="match status" value="1"/>
</dbReference>